<dbReference type="GO" id="GO:0008324">
    <property type="term" value="F:monoatomic cation transmembrane transporter activity"/>
    <property type="evidence" value="ECO:0007669"/>
    <property type="project" value="InterPro"/>
</dbReference>
<dbReference type="Pfam" id="PF01769">
    <property type="entry name" value="MgtE"/>
    <property type="match status" value="3"/>
</dbReference>
<dbReference type="SUPFAM" id="SSF161093">
    <property type="entry name" value="MgtE membrane domain-like"/>
    <property type="match status" value="3"/>
</dbReference>
<feature type="transmembrane region" description="Helical" evidence="10">
    <location>
        <begin position="388"/>
        <end position="416"/>
    </location>
</feature>
<feature type="domain" description="SLC41A/MgtE integral membrane" evidence="11">
    <location>
        <begin position="237"/>
        <end position="299"/>
    </location>
</feature>
<feature type="transmembrane region" description="Helical" evidence="10">
    <location>
        <begin position="428"/>
        <end position="452"/>
    </location>
</feature>
<evidence type="ECO:0000256" key="2">
    <source>
        <dbReference type="ARBA" id="ARBA00009749"/>
    </source>
</evidence>
<feature type="transmembrane region" description="Helical" evidence="10">
    <location>
        <begin position="458"/>
        <end position="479"/>
    </location>
</feature>
<feature type="transmembrane region" description="Helical" evidence="10">
    <location>
        <begin position="618"/>
        <end position="645"/>
    </location>
</feature>
<keyword evidence="3" id="KW-0813">Transport</keyword>
<dbReference type="InterPro" id="IPR045349">
    <property type="entry name" value="SLC41A1-3"/>
</dbReference>
<evidence type="ECO:0000256" key="8">
    <source>
        <dbReference type="ARBA" id="ARBA00023136"/>
    </source>
</evidence>
<feature type="transmembrane region" description="Helical" evidence="10">
    <location>
        <begin position="200"/>
        <end position="219"/>
    </location>
</feature>
<feature type="compositionally biased region" description="Acidic residues" evidence="9">
    <location>
        <begin position="51"/>
        <end position="68"/>
    </location>
</feature>
<dbReference type="EMBL" id="OOIN01000001">
    <property type="protein sequence ID" value="SPO19865.1"/>
    <property type="molecule type" value="Genomic_DNA"/>
</dbReference>
<gene>
    <name evidence="12" type="ORF">UTRI_00262_B</name>
</gene>
<feature type="region of interest" description="Disordered" evidence="9">
    <location>
        <begin position="36"/>
        <end position="157"/>
    </location>
</feature>
<protein>
    <recommendedName>
        <fullName evidence="11">SLC41A/MgtE integral membrane domain-containing protein</fullName>
    </recommendedName>
</protein>
<dbReference type="Gene3D" id="1.10.357.20">
    <property type="entry name" value="SLC41 divalent cation transporters, integral membrane domain"/>
    <property type="match status" value="2"/>
</dbReference>
<feature type="transmembrane region" description="Helical" evidence="10">
    <location>
        <begin position="585"/>
        <end position="606"/>
    </location>
</feature>
<dbReference type="OrthoDB" id="666972at2759"/>
<feature type="compositionally biased region" description="Polar residues" evidence="9">
    <location>
        <begin position="69"/>
        <end position="82"/>
    </location>
</feature>
<evidence type="ECO:0000313" key="13">
    <source>
        <dbReference type="Proteomes" id="UP000324022"/>
    </source>
</evidence>
<evidence type="ECO:0000256" key="4">
    <source>
        <dbReference type="ARBA" id="ARBA00022692"/>
    </source>
</evidence>
<dbReference type="Proteomes" id="UP000324022">
    <property type="component" value="Unassembled WGS sequence"/>
</dbReference>
<keyword evidence="7" id="KW-0406">Ion transport</keyword>
<organism evidence="12 13">
    <name type="scientific">Ustilago trichophora</name>
    <dbReference type="NCBI Taxonomy" id="86804"/>
    <lineage>
        <taxon>Eukaryota</taxon>
        <taxon>Fungi</taxon>
        <taxon>Dikarya</taxon>
        <taxon>Basidiomycota</taxon>
        <taxon>Ustilaginomycotina</taxon>
        <taxon>Ustilaginomycetes</taxon>
        <taxon>Ustilaginales</taxon>
        <taxon>Ustilaginaceae</taxon>
        <taxon>Ustilago</taxon>
    </lineage>
</organism>
<evidence type="ECO:0000256" key="3">
    <source>
        <dbReference type="ARBA" id="ARBA00022448"/>
    </source>
</evidence>
<evidence type="ECO:0000256" key="10">
    <source>
        <dbReference type="SAM" id="Phobius"/>
    </source>
</evidence>
<dbReference type="AlphaFoldDB" id="A0A5C3DP05"/>
<dbReference type="InterPro" id="IPR036739">
    <property type="entry name" value="SLC41_membr_dom_sf"/>
</dbReference>
<feature type="transmembrane region" description="Helical" evidence="10">
    <location>
        <begin position="491"/>
        <end position="513"/>
    </location>
</feature>
<evidence type="ECO:0000313" key="12">
    <source>
        <dbReference type="EMBL" id="SPO19865.1"/>
    </source>
</evidence>
<accession>A0A5C3DP05</accession>
<feature type="domain" description="SLC41A/MgtE integral membrane" evidence="11">
    <location>
        <begin position="386"/>
        <end position="444"/>
    </location>
</feature>
<evidence type="ECO:0000256" key="6">
    <source>
        <dbReference type="ARBA" id="ARBA00022989"/>
    </source>
</evidence>
<sequence>MVNSALSTNNNSNNASSPALIANSTGADAASNLIDHDSAAQAPHHTITGDSDSDNDNDNDNDNDDDDASTNVGSFTDPTLDQGSDVKSIKSQRIRDDDYNDDVDHDQDDDDAKTLQAGDSGYSASDLKRCSSHVSADLEASNPPTSHRGGPPAVDEDVDDEYETRASLLGTAGFVDRRGTASRLAARSAFSRFWEIAREALPTLIVSVLSLMFSGELLVHLARWPVFQKVDKLFILIPILLNMKGNLEMNLSLRMSTSANIGELDVRRTRETLIKGNLALLQVQALIVSMFAGVLAFVLGVVTPEPKTEGPVSTLPTAPKQTPENALIHSIVRSAFSAVTMRNRRRSLPGSTTAVQGASWLHKRRIIHHHPKPPTDPALRLRNGYFEFVLVIATGMLSASLSSAVLGSFMCALVVIARRAGANPDNIASPLAASLGDLTTLTLLGLLASALVHFEGTFLATVILAAMAVACIASFIVTYRNAYVRELLTSGWVPLLVAMFISSGAGLVLDNFVGRYEGFALLAPVISGLPGACAAIFASRITTALHSGKGATLLRATSKAGNVGGIRGVLASIRSVLVIPPIEGWLVPLSLLTMGVGIKSTFILLIRASGQMTFGWIFALTFIGASITANVFALYLAHVICLVLWSRDYDPDIYCLPFVSSMVDVVGQSLLVMTFTVATGLGDHITAAVNAGAGHGGL</sequence>
<name>A0A5C3DP05_9BASI</name>
<feature type="domain" description="SLC41A/MgtE integral membrane" evidence="11">
    <location>
        <begin position="524"/>
        <end position="673"/>
    </location>
</feature>
<dbReference type="InterPro" id="IPR006667">
    <property type="entry name" value="SLC41_membr_dom"/>
</dbReference>
<keyword evidence="4 10" id="KW-0812">Transmembrane</keyword>
<feature type="region of interest" description="Disordered" evidence="9">
    <location>
        <begin position="1"/>
        <end position="20"/>
    </location>
</feature>
<dbReference type="PANTHER" id="PTHR16228:SF7">
    <property type="entry name" value="SLC41A_MGTE INTEGRAL MEMBRANE DOMAIN-CONTAINING PROTEIN"/>
    <property type="match status" value="1"/>
</dbReference>
<proteinExistence type="inferred from homology"/>
<comment type="subcellular location">
    <subcellularLocation>
        <location evidence="1">Membrane</location>
        <topology evidence="1">Multi-pass membrane protein</topology>
    </subcellularLocation>
</comment>
<evidence type="ECO:0000256" key="1">
    <source>
        <dbReference type="ARBA" id="ARBA00004141"/>
    </source>
</evidence>
<dbReference type="GO" id="GO:0005886">
    <property type="term" value="C:plasma membrane"/>
    <property type="evidence" value="ECO:0007669"/>
    <property type="project" value="TreeGrafter"/>
</dbReference>
<keyword evidence="5" id="KW-0460">Magnesium</keyword>
<evidence type="ECO:0000256" key="7">
    <source>
        <dbReference type="ARBA" id="ARBA00023065"/>
    </source>
</evidence>
<evidence type="ECO:0000259" key="11">
    <source>
        <dbReference type="Pfam" id="PF01769"/>
    </source>
</evidence>
<feature type="transmembrane region" description="Helical" evidence="10">
    <location>
        <begin position="278"/>
        <end position="302"/>
    </location>
</feature>
<keyword evidence="13" id="KW-1185">Reference proteome</keyword>
<evidence type="ECO:0000256" key="5">
    <source>
        <dbReference type="ARBA" id="ARBA00022842"/>
    </source>
</evidence>
<keyword evidence="6 10" id="KW-1133">Transmembrane helix</keyword>
<comment type="similarity">
    <text evidence="2">Belongs to the SLC41A transporter family.</text>
</comment>
<reference evidence="12 13" key="1">
    <citation type="submission" date="2018-03" db="EMBL/GenBank/DDBJ databases">
        <authorList>
            <person name="Guldener U."/>
        </authorList>
    </citation>
    <scope>NUCLEOTIDE SEQUENCE [LARGE SCALE GENOMIC DNA]</scope>
    <source>
        <strain evidence="12 13">NBRC100155</strain>
    </source>
</reference>
<dbReference type="PANTHER" id="PTHR16228">
    <property type="entry name" value="DIVALENT CATION TRANSPORTER SOLUTE CARRIER FAMILY 41"/>
    <property type="match status" value="1"/>
</dbReference>
<feature type="compositionally biased region" description="Acidic residues" evidence="9">
    <location>
        <begin position="98"/>
        <end position="111"/>
    </location>
</feature>
<evidence type="ECO:0000256" key="9">
    <source>
        <dbReference type="SAM" id="MobiDB-lite"/>
    </source>
</evidence>
<keyword evidence="8 10" id="KW-0472">Membrane</keyword>
<feature type="transmembrane region" description="Helical" evidence="10">
    <location>
        <begin position="519"/>
        <end position="539"/>
    </location>
</feature>